<dbReference type="GO" id="GO:0009847">
    <property type="term" value="P:spore germination"/>
    <property type="evidence" value="ECO:0007669"/>
    <property type="project" value="InterPro"/>
</dbReference>
<evidence type="ECO:0000259" key="4">
    <source>
        <dbReference type="Pfam" id="PF20769"/>
    </source>
</evidence>
<feature type="transmembrane region" description="Helical" evidence="1">
    <location>
        <begin position="9"/>
        <end position="28"/>
    </location>
</feature>
<dbReference type="Pfam" id="PF14620">
    <property type="entry name" value="YPEB_PepSY1-2"/>
    <property type="match status" value="1"/>
</dbReference>
<keyword evidence="1" id="KW-0472">Membrane</keyword>
<comment type="caution">
    <text evidence="5">The sequence shown here is derived from an EMBL/GenBank/DDBJ whole genome shotgun (WGS) entry which is preliminary data.</text>
</comment>
<evidence type="ECO:0000313" key="5">
    <source>
        <dbReference type="EMBL" id="KNZ69767.1"/>
    </source>
</evidence>
<dbReference type="AlphaFoldDB" id="A0A0L6W2G3"/>
<gene>
    <name evidence="5" type="ORF">Tfer_1585</name>
</gene>
<protein>
    <submittedName>
        <fullName evidence="5">Germination protein YpeB</fullName>
    </submittedName>
</protein>
<dbReference type="Pfam" id="PF20769">
    <property type="entry name" value="YPEB_N"/>
    <property type="match status" value="1"/>
</dbReference>
<keyword evidence="1" id="KW-1133">Transmembrane helix</keyword>
<dbReference type="Proteomes" id="UP000037175">
    <property type="component" value="Unassembled WGS sequence"/>
</dbReference>
<feature type="domain" description="Sporulation protein YpeB PepSY1 and PepSY2" evidence="3">
    <location>
        <begin position="184"/>
        <end position="379"/>
    </location>
</feature>
<proteinExistence type="predicted"/>
<evidence type="ECO:0000259" key="2">
    <source>
        <dbReference type="Pfam" id="PF03413"/>
    </source>
</evidence>
<dbReference type="EMBL" id="LGTE01000009">
    <property type="protein sequence ID" value="KNZ69767.1"/>
    <property type="molecule type" value="Genomic_DNA"/>
</dbReference>
<name>A0A0L6W2G3_9FIRM</name>
<reference evidence="6" key="1">
    <citation type="submission" date="2015-07" db="EMBL/GenBank/DDBJ databases">
        <title>Complete Genome of Thermincola ferriacetica strain Z-0001T.</title>
        <authorList>
            <person name="Lusk B."/>
            <person name="Badalamenti J.P."/>
            <person name="Parameswaran P."/>
            <person name="Bond D.R."/>
            <person name="Torres C.I."/>
        </authorList>
    </citation>
    <scope>NUCLEOTIDE SEQUENCE [LARGE SCALE GENOMIC DNA]</scope>
    <source>
        <strain evidence="6">Z-0001</strain>
    </source>
</reference>
<sequence>MREISRRTWLLTVLTAGLLVVGTGYWGYTQHQYKQRLLTYLNNRNQKAFFEMVSQVENMEVLLAKSIASGSPHQRSLLFSNLWMQANGAQNNLGTLPLAHFQVARTAKFLNQVGDFAYALAKKDPDKQQITASEERKLAQLHREAGYLAVELQRIRAKAVEGLLTWGEVENQAPKLKKAGLTGISAGFEKIDGQMQKFPTLIYDGPFSDHIEQKAPKGLTGAVVSATEAKNIAAQYLAKGNKPLFRPVRVRSVTGKIPAYRVYFDPAAGTGPNAVVDVSKKGGHVVMLMVNRDTGGKTFSLRQAENKADGYLKSRGLIDMVPTYSLVQGNNAVISYAYRQKGVLIYPDLIKVKVALDNGDILGLDTLGFLMSHHKRNLPQPKISQAEARRAVNPNLKIREARLAVIPTDTLGEKLVYEFKGKLNGDTFIVYINAMDGTEEKVLKVIETKDGPMTM</sequence>
<dbReference type="Pfam" id="PF03413">
    <property type="entry name" value="PepSY"/>
    <property type="match status" value="1"/>
</dbReference>
<dbReference type="PATRIC" id="fig|281456.6.peg.1691"/>
<evidence type="ECO:0000259" key="3">
    <source>
        <dbReference type="Pfam" id="PF14620"/>
    </source>
</evidence>
<dbReference type="NCBIfam" id="TIGR02889">
    <property type="entry name" value="spore_YpeB"/>
    <property type="match status" value="1"/>
</dbReference>
<accession>A0A0L6W2G3</accession>
<keyword evidence="1" id="KW-0812">Transmembrane</keyword>
<organism evidence="5 6">
    <name type="scientific">Thermincola ferriacetica</name>
    <dbReference type="NCBI Taxonomy" id="281456"/>
    <lineage>
        <taxon>Bacteria</taxon>
        <taxon>Bacillati</taxon>
        <taxon>Bacillota</taxon>
        <taxon>Clostridia</taxon>
        <taxon>Eubacteriales</taxon>
        <taxon>Thermincolaceae</taxon>
        <taxon>Thermincola</taxon>
    </lineage>
</organism>
<feature type="domain" description="PepSY" evidence="2">
    <location>
        <begin position="382"/>
        <end position="442"/>
    </location>
</feature>
<evidence type="ECO:0000256" key="1">
    <source>
        <dbReference type="SAM" id="Phobius"/>
    </source>
</evidence>
<dbReference type="InterPro" id="IPR014239">
    <property type="entry name" value="YpeB_PepSY1-2"/>
</dbReference>
<keyword evidence="6" id="KW-1185">Reference proteome</keyword>
<dbReference type="RefSeq" id="WP_052217779.1">
    <property type="nucleotide sequence ID" value="NZ_LGTE01000009.1"/>
</dbReference>
<evidence type="ECO:0000313" key="6">
    <source>
        <dbReference type="Proteomes" id="UP000037175"/>
    </source>
</evidence>
<feature type="domain" description="Sporulation protein YpeB N-terminal" evidence="4">
    <location>
        <begin position="34"/>
        <end position="168"/>
    </location>
</feature>
<dbReference type="InterPro" id="IPR048402">
    <property type="entry name" value="YpeB_N"/>
</dbReference>
<dbReference type="InterPro" id="IPR025711">
    <property type="entry name" value="PepSY"/>
</dbReference>